<feature type="domain" description="Retrovirus-related Pol polyprotein from transposon TNT 1-94-like beta-barrel" evidence="2">
    <location>
        <begin position="366"/>
        <end position="440"/>
    </location>
</feature>
<sequence>MTSESKSSVAEATPNPSNPQYVTLLENNLLTITGHKFNGNNYNQWSHSDMIFICGKGKEDYITGTAVSPEESSARYRTWKAGNHMVMSWLLNSMTIEMGENFMYYQTAKEIGDATSETYSNKDNTSAIFEIKGILHDLRQGEITITDYFNALTRYWQQLDMLEDIKWHCPEDTQQYKKIQEKERIYKFLLGLNKELDEVRGRILSIKPLPSVREVFSEVRREESRKKVMLGLGTTTLTSTKISALAANREQNFSNIEQLRNNKPWCEHCRRTGHTKDTCWQLHGKPADWKPRTPQERDNRENCATTETLTIAPTEHSPFNKDQMDLLQKLLQESVQSALNPKVASTAQKGKLPTVFCTRRGNIEQWIVDSGASDHMTGDSSLFSTYNPCSTDSTIRIADGSFSKVAGIGSVVITKDIVLNTVLFVPNLDYNLLSVSQLNKVLKCVTKFSSNFCEFQVMDSGRTIGNAKLSAGLYLLGVDQLER</sequence>
<dbReference type="InterPro" id="IPR054722">
    <property type="entry name" value="PolX-like_BBD"/>
</dbReference>
<proteinExistence type="predicted"/>
<reference evidence="4" key="1">
    <citation type="submission" date="2016-04" db="EMBL/GenBank/DDBJ databases">
        <title>Cephalotus genome sequencing.</title>
        <authorList>
            <person name="Fukushima K."/>
            <person name="Hasebe M."/>
            <person name="Fang X."/>
        </authorList>
    </citation>
    <scope>NUCLEOTIDE SEQUENCE [LARGE SCALE GENOMIC DNA]</scope>
    <source>
        <strain evidence="4">cv. St1</strain>
    </source>
</reference>
<feature type="region of interest" description="Disordered" evidence="1">
    <location>
        <begin position="1"/>
        <end position="20"/>
    </location>
</feature>
<dbReference type="AlphaFoldDB" id="A0A1Q3ALF0"/>
<dbReference type="Pfam" id="PF22936">
    <property type="entry name" value="Pol_BBD"/>
    <property type="match status" value="1"/>
</dbReference>
<dbReference type="OrthoDB" id="1166717at2759"/>
<dbReference type="InParanoid" id="A0A1Q3ALF0"/>
<dbReference type="EMBL" id="BDDD01000001">
    <property type="protein sequence ID" value="GAV56485.1"/>
    <property type="molecule type" value="Genomic_DNA"/>
</dbReference>
<evidence type="ECO:0000313" key="3">
    <source>
        <dbReference type="EMBL" id="GAV56485.1"/>
    </source>
</evidence>
<name>A0A1Q3ALF0_CEPFO</name>
<protein>
    <submittedName>
        <fullName evidence="3">UBN2_3 domain-containing protein</fullName>
    </submittedName>
</protein>
<comment type="caution">
    <text evidence="3">The sequence shown here is derived from an EMBL/GenBank/DDBJ whole genome shotgun (WGS) entry which is preliminary data.</text>
</comment>
<evidence type="ECO:0000313" key="4">
    <source>
        <dbReference type="Proteomes" id="UP000187406"/>
    </source>
</evidence>
<evidence type="ECO:0000259" key="2">
    <source>
        <dbReference type="Pfam" id="PF22936"/>
    </source>
</evidence>
<evidence type="ECO:0000256" key="1">
    <source>
        <dbReference type="SAM" id="MobiDB-lite"/>
    </source>
</evidence>
<dbReference type="Proteomes" id="UP000187406">
    <property type="component" value="Unassembled WGS sequence"/>
</dbReference>
<dbReference type="PANTHER" id="PTHR34222:SF91">
    <property type="match status" value="1"/>
</dbReference>
<keyword evidence="4" id="KW-1185">Reference proteome</keyword>
<accession>A0A1Q3ALF0</accession>
<dbReference type="PANTHER" id="PTHR34222">
    <property type="entry name" value="GAG_PRE-INTEGRS DOMAIN-CONTAINING PROTEIN"/>
    <property type="match status" value="1"/>
</dbReference>
<organism evidence="3 4">
    <name type="scientific">Cephalotus follicularis</name>
    <name type="common">Albany pitcher plant</name>
    <dbReference type="NCBI Taxonomy" id="3775"/>
    <lineage>
        <taxon>Eukaryota</taxon>
        <taxon>Viridiplantae</taxon>
        <taxon>Streptophyta</taxon>
        <taxon>Embryophyta</taxon>
        <taxon>Tracheophyta</taxon>
        <taxon>Spermatophyta</taxon>
        <taxon>Magnoliopsida</taxon>
        <taxon>eudicotyledons</taxon>
        <taxon>Gunneridae</taxon>
        <taxon>Pentapetalae</taxon>
        <taxon>rosids</taxon>
        <taxon>fabids</taxon>
        <taxon>Oxalidales</taxon>
        <taxon>Cephalotaceae</taxon>
        <taxon>Cephalotus</taxon>
    </lineage>
</organism>
<gene>
    <name evidence="3" type="ORF">CFOL_v3_00027</name>
</gene>